<organism evidence="2 3">
    <name type="scientific">Parvularcula dongshanensis</name>
    <dbReference type="NCBI Taxonomy" id="1173995"/>
    <lineage>
        <taxon>Bacteria</taxon>
        <taxon>Pseudomonadati</taxon>
        <taxon>Pseudomonadota</taxon>
        <taxon>Alphaproteobacteria</taxon>
        <taxon>Parvularculales</taxon>
        <taxon>Parvularculaceae</taxon>
        <taxon>Parvularcula</taxon>
    </lineage>
</organism>
<proteinExistence type="predicted"/>
<comment type="caution">
    <text evidence="2">The sequence shown here is derived from an EMBL/GenBank/DDBJ whole genome shotgun (WGS) entry which is preliminary data.</text>
</comment>
<keyword evidence="3" id="KW-1185">Reference proteome</keyword>
<accession>A0A840HZ15</accession>
<dbReference type="EMBL" id="JACHOB010000001">
    <property type="protein sequence ID" value="MBB4657677.1"/>
    <property type="molecule type" value="Genomic_DNA"/>
</dbReference>
<evidence type="ECO:0000256" key="1">
    <source>
        <dbReference type="SAM" id="MobiDB-lite"/>
    </source>
</evidence>
<sequence>MRSSWILPRHVHVCDGEERCGLAGLPHLFCVPVPPYAEQKRSEEDEESASDQIETLACPAR</sequence>
<name>A0A840HZ15_9PROT</name>
<evidence type="ECO:0000313" key="3">
    <source>
        <dbReference type="Proteomes" id="UP000563524"/>
    </source>
</evidence>
<feature type="region of interest" description="Disordered" evidence="1">
    <location>
        <begin position="40"/>
        <end position="61"/>
    </location>
</feature>
<dbReference type="Proteomes" id="UP000563524">
    <property type="component" value="Unassembled WGS sequence"/>
</dbReference>
<protein>
    <submittedName>
        <fullName evidence="2">Uncharacterized protein</fullName>
    </submittedName>
</protein>
<reference evidence="2 3" key="1">
    <citation type="submission" date="2020-08" db="EMBL/GenBank/DDBJ databases">
        <title>Genomic Encyclopedia of Type Strains, Phase IV (KMG-IV): sequencing the most valuable type-strain genomes for metagenomic binning, comparative biology and taxonomic classification.</title>
        <authorList>
            <person name="Goeker M."/>
        </authorList>
    </citation>
    <scope>NUCLEOTIDE SEQUENCE [LARGE SCALE GENOMIC DNA]</scope>
    <source>
        <strain evidence="2 3">DSM 102850</strain>
    </source>
</reference>
<gene>
    <name evidence="2" type="ORF">GGQ59_000177</name>
</gene>
<dbReference type="AlphaFoldDB" id="A0A840HZ15"/>
<evidence type="ECO:0000313" key="2">
    <source>
        <dbReference type="EMBL" id="MBB4657677.1"/>
    </source>
</evidence>